<evidence type="ECO:0000256" key="1">
    <source>
        <dbReference type="ARBA" id="ARBA00012162"/>
    </source>
</evidence>
<accession>A0A1N7JXW0</accession>
<dbReference type="GO" id="GO:0032259">
    <property type="term" value="P:methylation"/>
    <property type="evidence" value="ECO:0007669"/>
    <property type="project" value="UniProtKB-KW"/>
</dbReference>
<dbReference type="STRING" id="252246.SAMN05421799_101235"/>
<evidence type="ECO:0000313" key="8">
    <source>
        <dbReference type="EMBL" id="SIS54076.1"/>
    </source>
</evidence>
<dbReference type="InterPro" id="IPR036108">
    <property type="entry name" value="4pyrrol_syn_uPrphyn_synt_sf"/>
</dbReference>
<name>A0A1N7JXW0_9BACL</name>
<evidence type="ECO:0000259" key="7">
    <source>
        <dbReference type="Pfam" id="PF00590"/>
    </source>
</evidence>
<gene>
    <name evidence="8" type="ORF">SAMN05421799_101235</name>
</gene>
<evidence type="ECO:0000256" key="3">
    <source>
        <dbReference type="ARBA" id="ARBA00022679"/>
    </source>
</evidence>
<evidence type="ECO:0000256" key="6">
    <source>
        <dbReference type="RuleBase" id="RU003960"/>
    </source>
</evidence>
<dbReference type="InterPro" id="IPR000878">
    <property type="entry name" value="4pyrrol_Mease"/>
</dbReference>
<comment type="similarity">
    <text evidence="6">Belongs to the precorrin methyltransferase family.</text>
</comment>
<keyword evidence="9" id="KW-1185">Reference proteome</keyword>
<evidence type="ECO:0000256" key="4">
    <source>
        <dbReference type="ARBA" id="ARBA00022691"/>
    </source>
</evidence>
<organism evidence="8 9">
    <name type="scientific">Alicyclobacillus vulcanalis</name>
    <dbReference type="NCBI Taxonomy" id="252246"/>
    <lineage>
        <taxon>Bacteria</taxon>
        <taxon>Bacillati</taxon>
        <taxon>Bacillota</taxon>
        <taxon>Bacilli</taxon>
        <taxon>Bacillales</taxon>
        <taxon>Alicyclobacillaceae</taxon>
        <taxon>Alicyclobacillus</taxon>
    </lineage>
</organism>
<dbReference type="AlphaFoldDB" id="A0A1N7JXW0"/>
<dbReference type="Gene3D" id="3.40.1010.10">
    <property type="entry name" value="Cobalt-precorrin-4 Transmethylase, Domain 1"/>
    <property type="match status" value="1"/>
</dbReference>
<dbReference type="NCBIfam" id="NF004790">
    <property type="entry name" value="PRK06136.1"/>
    <property type="match status" value="1"/>
</dbReference>
<dbReference type="Gene3D" id="3.30.950.10">
    <property type="entry name" value="Methyltransferase, Cobalt-precorrin-4 Transmethylase, Domain 2"/>
    <property type="match status" value="1"/>
</dbReference>
<evidence type="ECO:0000256" key="5">
    <source>
        <dbReference type="ARBA" id="ARBA00023244"/>
    </source>
</evidence>
<dbReference type="EMBL" id="FTOO01000001">
    <property type="protein sequence ID" value="SIS54076.1"/>
    <property type="molecule type" value="Genomic_DNA"/>
</dbReference>
<dbReference type="CDD" id="cd11642">
    <property type="entry name" value="SUMT"/>
    <property type="match status" value="1"/>
</dbReference>
<dbReference type="InterPro" id="IPR014776">
    <property type="entry name" value="4pyrrole_Mease_sub2"/>
</dbReference>
<dbReference type="InterPro" id="IPR050161">
    <property type="entry name" value="Siro_Cobalamin_biosynth"/>
</dbReference>
<proteinExistence type="inferred from homology"/>
<keyword evidence="2 6" id="KW-0489">Methyltransferase</keyword>
<keyword evidence="4" id="KW-0949">S-adenosyl-L-methionine</keyword>
<feature type="domain" description="Tetrapyrrole methylase" evidence="7">
    <location>
        <begin position="6"/>
        <end position="213"/>
    </location>
</feature>
<dbReference type="GO" id="GO:0019354">
    <property type="term" value="P:siroheme biosynthetic process"/>
    <property type="evidence" value="ECO:0007669"/>
    <property type="project" value="InterPro"/>
</dbReference>
<dbReference type="FunFam" id="3.40.1010.10:FF:000001">
    <property type="entry name" value="Siroheme synthase"/>
    <property type="match status" value="1"/>
</dbReference>
<dbReference type="GO" id="GO:0004852">
    <property type="term" value="F:uroporphyrinogen-III synthase activity"/>
    <property type="evidence" value="ECO:0007669"/>
    <property type="project" value="InterPro"/>
</dbReference>
<dbReference type="InterPro" id="IPR035996">
    <property type="entry name" value="4pyrrol_Methylase_sf"/>
</dbReference>
<dbReference type="OrthoDB" id="9815856at2"/>
<sequence length="476" mass="50151">MAYGRVALVGAGPGHPGLLTERARQLIEQADVVVYDRLVSPRLLLHAKANATLLYAGKAPGCHALAQRDIEAMLIDMARDHALVVRLKGGDPLVFGRGAEEAAALRAAGVPFELVPGITSAVAVPAFAGIPVTLRGVSRSFAVATGHAGDGLRAEVEALARAETLVLLMGVAEWPAIAEALVAQGVAEDTPAAMIQWGTRAKMRTIRATVATLAAEAKRHRIGSPAVIVVGHVAADASLGAWFESMPRFGERHLVLASTMREALQQAERLEADGAEVLAYSWDRARSARTNDLDAALSALSGSKAPGFAFQTSLGVELWGCAVSRAGIDLRQLAGVRLAALDGYVAQALGDRGLRPDARSLGEIARMPVDVWFVEAMGGERDVELEAALRASGAEVRPLAMLGPRLTPAVSGRWQPFVRTLEDVIAEWMADGPFQAWALGDPALVRPLARELSLGDIPLRRADRFGLAAAEAVCGA</sequence>
<dbReference type="InterPro" id="IPR006366">
    <property type="entry name" value="CobA/CysG_C"/>
</dbReference>
<evidence type="ECO:0000256" key="2">
    <source>
        <dbReference type="ARBA" id="ARBA00022603"/>
    </source>
</evidence>
<dbReference type="RefSeq" id="WP_076344214.1">
    <property type="nucleotide sequence ID" value="NZ_FTOO01000001.1"/>
</dbReference>
<dbReference type="Pfam" id="PF00590">
    <property type="entry name" value="TP_methylase"/>
    <property type="match status" value="1"/>
</dbReference>
<dbReference type="Proteomes" id="UP000186156">
    <property type="component" value="Unassembled WGS sequence"/>
</dbReference>
<dbReference type="SUPFAM" id="SSF69618">
    <property type="entry name" value="HemD-like"/>
    <property type="match status" value="1"/>
</dbReference>
<protein>
    <recommendedName>
        <fullName evidence="1">uroporphyrinogen-III C-methyltransferase</fullName>
        <ecNumber evidence="1">2.1.1.107</ecNumber>
    </recommendedName>
</protein>
<dbReference type="InterPro" id="IPR003043">
    <property type="entry name" value="Uropor_MeTrfase_CS"/>
</dbReference>
<reference evidence="9" key="1">
    <citation type="submission" date="2017-01" db="EMBL/GenBank/DDBJ databases">
        <authorList>
            <person name="Varghese N."/>
            <person name="Submissions S."/>
        </authorList>
    </citation>
    <scope>NUCLEOTIDE SEQUENCE [LARGE SCALE GENOMIC DNA]</scope>
    <source>
        <strain evidence="9">DSM 16176</strain>
    </source>
</reference>
<dbReference type="GO" id="GO:0004851">
    <property type="term" value="F:uroporphyrin-III C-methyltransferase activity"/>
    <property type="evidence" value="ECO:0007669"/>
    <property type="project" value="UniProtKB-EC"/>
</dbReference>
<evidence type="ECO:0000313" key="9">
    <source>
        <dbReference type="Proteomes" id="UP000186156"/>
    </source>
</evidence>
<dbReference type="Gene3D" id="3.40.50.10090">
    <property type="match status" value="1"/>
</dbReference>
<dbReference type="EC" id="2.1.1.107" evidence="1"/>
<dbReference type="PANTHER" id="PTHR45790">
    <property type="entry name" value="SIROHEME SYNTHASE-RELATED"/>
    <property type="match status" value="1"/>
</dbReference>
<keyword evidence="3 6" id="KW-0808">Transferase</keyword>
<dbReference type="InterPro" id="IPR014777">
    <property type="entry name" value="4pyrrole_Mease_sub1"/>
</dbReference>
<dbReference type="PROSITE" id="PS00840">
    <property type="entry name" value="SUMT_2"/>
    <property type="match status" value="1"/>
</dbReference>
<dbReference type="NCBIfam" id="TIGR01469">
    <property type="entry name" value="cobA_cysG_Cterm"/>
    <property type="match status" value="1"/>
</dbReference>
<dbReference type="SUPFAM" id="SSF53790">
    <property type="entry name" value="Tetrapyrrole methylase"/>
    <property type="match status" value="1"/>
</dbReference>
<keyword evidence="5" id="KW-0627">Porphyrin biosynthesis</keyword>
<dbReference type="PANTHER" id="PTHR45790:SF3">
    <property type="entry name" value="S-ADENOSYL-L-METHIONINE-DEPENDENT UROPORPHYRINOGEN III METHYLTRANSFERASE, CHLOROPLASTIC"/>
    <property type="match status" value="1"/>
</dbReference>